<comment type="caution">
    <text evidence="2">The sequence shown here is derived from an EMBL/GenBank/DDBJ whole genome shotgun (WGS) entry which is preliminary data.</text>
</comment>
<evidence type="ECO:0000313" key="2">
    <source>
        <dbReference type="EMBL" id="CAK0788854.1"/>
    </source>
</evidence>
<dbReference type="SMART" id="SM00567">
    <property type="entry name" value="EZ_HEAT"/>
    <property type="match status" value="3"/>
</dbReference>
<proteinExistence type="predicted"/>
<keyword evidence="3" id="KW-1185">Reference proteome</keyword>
<organism evidence="2 3">
    <name type="scientific">Prorocentrum cordatum</name>
    <dbReference type="NCBI Taxonomy" id="2364126"/>
    <lineage>
        <taxon>Eukaryota</taxon>
        <taxon>Sar</taxon>
        <taxon>Alveolata</taxon>
        <taxon>Dinophyceae</taxon>
        <taxon>Prorocentrales</taxon>
        <taxon>Prorocentraceae</taxon>
        <taxon>Prorocentrum</taxon>
    </lineage>
</organism>
<feature type="compositionally biased region" description="Low complexity" evidence="1">
    <location>
        <begin position="181"/>
        <end position="193"/>
    </location>
</feature>
<feature type="region of interest" description="Disordered" evidence="1">
    <location>
        <begin position="162"/>
        <end position="193"/>
    </location>
</feature>
<dbReference type="EMBL" id="CAUYUJ010000125">
    <property type="protein sequence ID" value="CAK0788854.1"/>
    <property type="molecule type" value="Genomic_DNA"/>
</dbReference>
<dbReference type="Proteomes" id="UP001189429">
    <property type="component" value="Unassembled WGS sequence"/>
</dbReference>
<sequence length="221" mass="22111">TAASTLAALAQRGDQMIIGTLAARLEDEDWPVRGAALEAVARLAPRGDSDAIALMMASLQDCLPYVRCLAADSLAELAPRGSSEAISALAERVRPGVVEHPMVHKHAAAALERLGAGTAESWLQRLRDGGGPDQEGAAAVKSSTATPSVEAVERWEAEAAAPGGEAAAELAGEEAAEEPRGAQAAAAAAPSPAPGAAAAVQLGAEGGAAWLPRGARCGVCA</sequence>
<dbReference type="SUPFAM" id="SSF48371">
    <property type="entry name" value="ARM repeat"/>
    <property type="match status" value="1"/>
</dbReference>
<dbReference type="Gene3D" id="1.25.10.10">
    <property type="entry name" value="Leucine-rich Repeat Variant"/>
    <property type="match status" value="1"/>
</dbReference>
<feature type="region of interest" description="Disordered" evidence="1">
    <location>
        <begin position="124"/>
        <end position="148"/>
    </location>
</feature>
<gene>
    <name evidence="2" type="ORF">PCOR1329_LOCUS583</name>
</gene>
<accession>A0ABN9P806</accession>
<dbReference type="InterPro" id="IPR004155">
    <property type="entry name" value="PBS_lyase_HEAT"/>
</dbReference>
<feature type="non-terminal residue" evidence="2">
    <location>
        <position position="221"/>
    </location>
</feature>
<protein>
    <recommendedName>
        <fullName evidence="4">HEAT repeat domain-containing protein</fullName>
    </recommendedName>
</protein>
<evidence type="ECO:0000256" key="1">
    <source>
        <dbReference type="SAM" id="MobiDB-lite"/>
    </source>
</evidence>
<dbReference type="Pfam" id="PF13646">
    <property type="entry name" value="HEAT_2"/>
    <property type="match status" value="1"/>
</dbReference>
<evidence type="ECO:0000313" key="3">
    <source>
        <dbReference type="Proteomes" id="UP001189429"/>
    </source>
</evidence>
<reference evidence="2" key="1">
    <citation type="submission" date="2023-10" db="EMBL/GenBank/DDBJ databases">
        <authorList>
            <person name="Chen Y."/>
            <person name="Shah S."/>
            <person name="Dougan E. K."/>
            <person name="Thang M."/>
            <person name="Chan C."/>
        </authorList>
    </citation>
    <scope>NUCLEOTIDE SEQUENCE [LARGE SCALE GENOMIC DNA]</scope>
</reference>
<dbReference type="InterPro" id="IPR011989">
    <property type="entry name" value="ARM-like"/>
</dbReference>
<dbReference type="InterPro" id="IPR016024">
    <property type="entry name" value="ARM-type_fold"/>
</dbReference>
<name>A0ABN9P806_9DINO</name>
<evidence type="ECO:0008006" key="4">
    <source>
        <dbReference type="Google" id="ProtNLM"/>
    </source>
</evidence>
<feature type="non-terminal residue" evidence="2">
    <location>
        <position position="1"/>
    </location>
</feature>